<comment type="caution">
    <text evidence="12">Lacks conserved residue(s) required for the propagation of feature annotation.</text>
</comment>
<comment type="function">
    <text evidence="9 12">Part of the Sec protein translocase complex. Interacts with the SecYEG preprotein conducting channel. SecDF uses the proton motive force (PMF) to complete protein translocation after the ATP-dependent function of SecA.</text>
</comment>
<dbReference type="GO" id="GO:0043952">
    <property type="term" value="P:protein transport by the Sec complex"/>
    <property type="evidence" value="ECO:0007669"/>
    <property type="project" value="UniProtKB-UniRule"/>
</dbReference>
<dbReference type="Gene3D" id="1.20.1640.10">
    <property type="entry name" value="Multidrug efflux transporter AcrB transmembrane domain"/>
    <property type="match status" value="1"/>
</dbReference>
<dbReference type="InterPro" id="IPR005665">
    <property type="entry name" value="SecF_bac"/>
</dbReference>
<evidence type="ECO:0000256" key="10">
    <source>
        <dbReference type="ARBA" id="ARBA00060856"/>
    </source>
</evidence>
<dbReference type="PRINTS" id="PR01755">
    <property type="entry name" value="SECFTRNLCASE"/>
</dbReference>
<sequence>MFKIIEKTKIWFAISSIIILIGLFTAATKGLEFGLDFKGGTVLEISIGKAFDKADIDSIVKKYDSEFQSNKVNNTSIEIKSAKLNNENIAEIVKAVKAKYKDSSVTNQENIGASIGAETRMKAYQAIALSAVAMLIYVAFRFEFTFGLAAILSLIHDVLIMFSFYAVFRIPIDSMFVAAMLTVIGYSINDTIVVFDRIRENHKYMRGSSVIELSNASITQTLARSINTVLTVLIMLVAIYIFVPGIRNFSEPLLVGITSGCYSSIFIATPFWVILKKHMGKNRNSAAKKLKTAK</sequence>
<evidence type="ECO:0000256" key="9">
    <source>
        <dbReference type="ARBA" id="ARBA00059018"/>
    </source>
</evidence>
<comment type="similarity">
    <text evidence="11">In the N-terminal section; belongs to the SecD/SecF family. SecD subfamily.</text>
</comment>
<evidence type="ECO:0000256" key="12">
    <source>
        <dbReference type="HAMAP-Rule" id="MF_01464"/>
    </source>
</evidence>
<dbReference type="InterPro" id="IPR022645">
    <property type="entry name" value="SecD/SecF_bac"/>
</dbReference>
<feature type="transmembrane region" description="Helical" evidence="12">
    <location>
        <begin position="253"/>
        <end position="275"/>
    </location>
</feature>
<keyword evidence="4 12" id="KW-0812">Transmembrane</keyword>
<dbReference type="FunFam" id="1.20.1640.10:FF:000024">
    <property type="entry name" value="Multifunctional fusion protein"/>
    <property type="match status" value="1"/>
</dbReference>
<dbReference type="SUPFAM" id="SSF82866">
    <property type="entry name" value="Multidrug efflux transporter AcrB transmembrane domain"/>
    <property type="match status" value="1"/>
</dbReference>
<dbReference type="HOGENOM" id="CLU_050012_0_0_9"/>
<dbReference type="InterPro" id="IPR048634">
    <property type="entry name" value="SecD_SecF_C"/>
</dbReference>
<dbReference type="GO" id="GO:0065002">
    <property type="term" value="P:intracellular protein transmembrane transport"/>
    <property type="evidence" value="ECO:0007669"/>
    <property type="project" value="UniProtKB-UniRule"/>
</dbReference>
<evidence type="ECO:0000256" key="8">
    <source>
        <dbReference type="ARBA" id="ARBA00023136"/>
    </source>
</evidence>
<dbReference type="GO" id="GO:0015450">
    <property type="term" value="F:protein-transporting ATPase activity"/>
    <property type="evidence" value="ECO:0007669"/>
    <property type="project" value="InterPro"/>
</dbReference>
<dbReference type="GO" id="GO:0005886">
    <property type="term" value="C:plasma membrane"/>
    <property type="evidence" value="ECO:0007669"/>
    <property type="project" value="UniProtKB-SubCell"/>
</dbReference>
<keyword evidence="8 12" id="KW-0472">Membrane</keyword>
<evidence type="ECO:0000256" key="7">
    <source>
        <dbReference type="ARBA" id="ARBA00023010"/>
    </source>
</evidence>
<evidence type="ECO:0000256" key="6">
    <source>
        <dbReference type="ARBA" id="ARBA00022989"/>
    </source>
</evidence>
<dbReference type="Proteomes" id="UP000033115">
    <property type="component" value="Chromosome"/>
</dbReference>
<gene>
    <name evidence="12" type="primary">secF</name>
    <name evidence="14" type="ORF">CSCA_4864</name>
</gene>
<evidence type="ECO:0000313" key="14">
    <source>
        <dbReference type="EMBL" id="AKA71989.1"/>
    </source>
</evidence>
<keyword evidence="3 12" id="KW-1003">Cell membrane</keyword>
<feature type="transmembrane region" description="Helical" evidence="12">
    <location>
        <begin position="174"/>
        <end position="195"/>
    </location>
</feature>
<dbReference type="PANTHER" id="PTHR30081">
    <property type="entry name" value="PROTEIN-EXPORT MEMBRANE PROTEIN SEC"/>
    <property type="match status" value="1"/>
</dbReference>
<comment type="subcellular location">
    <subcellularLocation>
        <location evidence="1 12">Cell membrane</location>
        <topology evidence="1 12">Multi-pass membrane protein</topology>
    </subcellularLocation>
</comment>
<dbReference type="HAMAP" id="MF_01464_B">
    <property type="entry name" value="SecF_B"/>
    <property type="match status" value="1"/>
</dbReference>
<dbReference type="PANTHER" id="PTHR30081:SF8">
    <property type="entry name" value="PROTEIN TRANSLOCASE SUBUNIT SECF"/>
    <property type="match status" value="1"/>
</dbReference>
<keyword evidence="6 12" id="KW-1133">Transmembrane helix</keyword>
<evidence type="ECO:0000256" key="3">
    <source>
        <dbReference type="ARBA" id="ARBA00022475"/>
    </source>
</evidence>
<comment type="subunit">
    <text evidence="12">Forms a complex with SecD. Part of the essential Sec protein translocation apparatus which comprises SecA, SecYEG and auxiliary proteins SecDF. Other proteins may also be involved.</text>
</comment>
<dbReference type="EMBL" id="CP009933">
    <property type="protein sequence ID" value="AKA71989.1"/>
    <property type="molecule type" value="Genomic_DNA"/>
</dbReference>
<protein>
    <recommendedName>
        <fullName evidence="12">Protein-export membrane protein SecF</fullName>
    </recommendedName>
</protein>
<evidence type="ECO:0000256" key="1">
    <source>
        <dbReference type="ARBA" id="ARBA00004651"/>
    </source>
</evidence>
<keyword evidence="5 12" id="KW-0653">Protein transport</keyword>
<feature type="domain" description="Protein export membrane protein SecD/SecF C-terminal" evidence="13">
    <location>
        <begin position="94"/>
        <end position="277"/>
    </location>
</feature>
<dbReference type="Pfam" id="PF07549">
    <property type="entry name" value="Sec_GG"/>
    <property type="match status" value="1"/>
</dbReference>
<evidence type="ECO:0000259" key="13">
    <source>
        <dbReference type="Pfam" id="PF02355"/>
    </source>
</evidence>
<feature type="transmembrane region" description="Helical" evidence="12">
    <location>
        <begin position="12"/>
        <end position="31"/>
    </location>
</feature>
<keyword evidence="7 12" id="KW-0811">Translocation</keyword>
<evidence type="ECO:0000256" key="11">
    <source>
        <dbReference type="ARBA" id="ARBA00061053"/>
    </source>
</evidence>
<evidence type="ECO:0000256" key="5">
    <source>
        <dbReference type="ARBA" id="ARBA00022927"/>
    </source>
</evidence>
<reference evidence="14 15" key="1">
    <citation type="journal article" date="2015" name="J. Biotechnol.">
        <title>Complete genome sequence of a malodorant-producing acetogen, Clostridium scatologenes ATCC 25775(T).</title>
        <authorList>
            <person name="Zhu Z."/>
            <person name="Guo T."/>
            <person name="Zheng H."/>
            <person name="Song T."/>
            <person name="Ouyang P."/>
            <person name="Xie J."/>
        </authorList>
    </citation>
    <scope>NUCLEOTIDE SEQUENCE [LARGE SCALE GENOMIC DNA]</scope>
    <source>
        <strain evidence="14 15">ATCC 25775</strain>
    </source>
</reference>
<evidence type="ECO:0000313" key="15">
    <source>
        <dbReference type="Proteomes" id="UP000033115"/>
    </source>
</evidence>
<comment type="similarity">
    <text evidence="12">Belongs to the SecD/SecF family. SecF subfamily.</text>
</comment>
<feature type="transmembrane region" description="Helical" evidence="12">
    <location>
        <begin position="123"/>
        <end position="140"/>
    </location>
</feature>
<feature type="transmembrane region" description="Helical" evidence="12">
    <location>
        <begin position="226"/>
        <end position="247"/>
    </location>
</feature>
<dbReference type="InterPro" id="IPR022813">
    <property type="entry name" value="SecD/SecF_arch_bac"/>
</dbReference>
<proteinExistence type="inferred from homology"/>
<name>A0A0E3K3X3_CLOSL</name>
<dbReference type="AlphaFoldDB" id="A0A0E3K3X3"/>
<keyword evidence="15" id="KW-1185">Reference proteome</keyword>
<organism evidence="14 15">
    <name type="scientific">Clostridium scatologenes</name>
    <dbReference type="NCBI Taxonomy" id="1548"/>
    <lineage>
        <taxon>Bacteria</taxon>
        <taxon>Bacillati</taxon>
        <taxon>Bacillota</taxon>
        <taxon>Clostridia</taxon>
        <taxon>Eubacteriales</taxon>
        <taxon>Clostridiaceae</taxon>
        <taxon>Clostridium</taxon>
    </lineage>
</organism>
<dbReference type="Pfam" id="PF02355">
    <property type="entry name" value="SecD_SecF_C"/>
    <property type="match status" value="1"/>
</dbReference>
<accession>A0A0E3K3X3</accession>
<dbReference type="STRING" id="1548.CSCA_4864"/>
<dbReference type="InterPro" id="IPR022646">
    <property type="entry name" value="SecD/SecF_CS"/>
</dbReference>
<comment type="similarity">
    <text evidence="10">In the C-terminal section; belongs to the SecD/SecF family. SecF subfamily.</text>
</comment>
<keyword evidence="2 12" id="KW-0813">Transport</keyword>
<dbReference type="GO" id="GO:0006605">
    <property type="term" value="P:protein targeting"/>
    <property type="evidence" value="ECO:0007669"/>
    <property type="project" value="UniProtKB-UniRule"/>
</dbReference>
<evidence type="ECO:0000256" key="2">
    <source>
        <dbReference type="ARBA" id="ARBA00022448"/>
    </source>
</evidence>
<dbReference type="NCBIfam" id="TIGR00966">
    <property type="entry name" value="transloc_SecF"/>
    <property type="match status" value="1"/>
</dbReference>
<evidence type="ECO:0000256" key="4">
    <source>
        <dbReference type="ARBA" id="ARBA00022692"/>
    </source>
</evidence>
<dbReference type="KEGG" id="csq:CSCA_4864"/>
<dbReference type="RefSeq" id="WP_029162411.1">
    <property type="nucleotide sequence ID" value="NZ_CP009933.1"/>
</dbReference>